<gene>
    <name evidence="1" type="ORF">D7D52_35665</name>
</gene>
<dbReference type="KEGG" id="nyu:D7D52_35665"/>
<reference evidence="1 2" key="1">
    <citation type="submission" date="2018-09" db="EMBL/GenBank/DDBJ databases">
        <title>Nocardia yunnanensis sp. nov., an actinomycete isolated from a soil sample.</title>
        <authorList>
            <person name="Zhang J."/>
        </authorList>
    </citation>
    <scope>NUCLEOTIDE SEQUENCE [LARGE SCALE GENOMIC DNA]</scope>
    <source>
        <strain evidence="1 2">CFHS0054</strain>
    </source>
</reference>
<proteinExistence type="predicted"/>
<protein>
    <submittedName>
        <fullName evidence="1">Uncharacterized protein</fullName>
    </submittedName>
</protein>
<organism evidence="1 2">
    <name type="scientific">Nocardia yunnanensis</name>
    <dbReference type="NCBI Taxonomy" id="2382165"/>
    <lineage>
        <taxon>Bacteria</taxon>
        <taxon>Bacillati</taxon>
        <taxon>Actinomycetota</taxon>
        <taxon>Actinomycetes</taxon>
        <taxon>Mycobacteriales</taxon>
        <taxon>Nocardiaceae</taxon>
        <taxon>Nocardia</taxon>
    </lineage>
</organism>
<dbReference type="EMBL" id="CP032568">
    <property type="protein sequence ID" value="AYF79637.1"/>
    <property type="molecule type" value="Genomic_DNA"/>
</dbReference>
<name>A0A386ZPZ8_9NOCA</name>
<keyword evidence="2" id="KW-1185">Reference proteome</keyword>
<sequence>MYALSVTFHFREDVSEVDCLHDVTAAEVMQALAYSRRWPQRIESKVDSTVLQIFSRTDAGRGVAILVIQIDRWDWLVYAARALEVDENAEYTVWEVQQ</sequence>
<dbReference type="Proteomes" id="UP000267164">
    <property type="component" value="Chromosome"/>
</dbReference>
<evidence type="ECO:0000313" key="2">
    <source>
        <dbReference type="Proteomes" id="UP000267164"/>
    </source>
</evidence>
<evidence type="ECO:0000313" key="1">
    <source>
        <dbReference type="EMBL" id="AYF79637.1"/>
    </source>
</evidence>
<accession>A0A386ZPZ8</accession>
<dbReference type="AlphaFoldDB" id="A0A386ZPZ8"/>
<dbReference type="OrthoDB" id="4554604at2"/>